<dbReference type="CDD" id="cd24079">
    <property type="entry name" value="ASKHA_NBD_PG1100-like"/>
    <property type="match status" value="1"/>
</dbReference>
<organism evidence="1 2">
    <name type="scientific">Reichenbachiella faecimaris</name>
    <dbReference type="NCBI Taxonomy" id="692418"/>
    <lineage>
        <taxon>Bacteria</taxon>
        <taxon>Pseudomonadati</taxon>
        <taxon>Bacteroidota</taxon>
        <taxon>Cytophagia</taxon>
        <taxon>Cytophagales</taxon>
        <taxon>Reichenbachiellaceae</taxon>
        <taxon>Reichenbachiella</taxon>
    </lineage>
</organism>
<protein>
    <recommendedName>
        <fullName evidence="3">BadF-type ATPase</fullName>
    </recommendedName>
</protein>
<dbReference type="InterPro" id="IPR043129">
    <property type="entry name" value="ATPase_NBD"/>
</dbReference>
<dbReference type="Proteomes" id="UP000192472">
    <property type="component" value="Unassembled WGS sequence"/>
</dbReference>
<dbReference type="SUPFAM" id="SSF53067">
    <property type="entry name" value="Actin-like ATPase domain"/>
    <property type="match status" value="2"/>
</dbReference>
<dbReference type="AlphaFoldDB" id="A0A1W2G744"/>
<dbReference type="OrthoDB" id="871343at2"/>
<dbReference type="EMBL" id="FWYF01000001">
    <property type="protein sequence ID" value="SMD32500.1"/>
    <property type="molecule type" value="Genomic_DNA"/>
</dbReference>
<sequence length="279" mass="31861">MILIAESGSTKTEWRIIDSKQNVFHARSGGINPYYLDASGILEVMRMGLIEYIETPFKEVYFYGAGCSSARNKQTIRDCFMQLFPNAKIEINHDMLAAARSLCGIEHGIACILGTGSNSCLYDGIGIIENVRSLGYILGDEGSGNYLGKQFLKHYFKKELPQEIRDQFDEEFGLEPTDILNNIYHHHMPILYLSSFSKFIHKFLKDPMIYQMVYDAFKKFLEVNVMKYTNYINIPVHFTGSVAFYYEEILRKVGTDLGINIKDIVVGPIDGLTQYHQPK</sequence>
<keyword evidence="2" id="KW-1185">Reference proteome</keyword>
<gene>
    <name evidence="1" type="ORF">SAMN04488029_0845</name>
</gene>
<accession>A0A1W2G744</accession>
<evidence type="ECO:0008006" key="3">
    <source>
        <dbReference type="Google" id="ProtNLM"/>
    </source>
</evidence>
<name>A0A1W2G744_REIFA</name>
<evidence type="ECO:0000313" key="1">
    <source>
        <dbReference type="EMBL" id="SMD32500.1"/>
    </source>
</evidence>
<dbReference type="Gene3D" id="3.30.420.40">
    <property type="match status" value="2"/>
</dbReference>
<dbReference type="PANTHER" id="PTHR43190:SF3">
    <property type="entry name" value="N-ACETYL-D-GLUCOSAMINE KINASE"/>
    <property type="match status" value="1"/>
</dbReference>
<evidence type="ECO:0000313" key="2">
    <source>
        <dbReference type="Proteomes" id="UP000192472"/>
    </source>
</evidence>
<dbReference type="InterPro" id="IPR052519">
    <property type="entry name" value="Euk-type_GlcNAc_Kinase"/>
</dbReference>
<dbReference type="Gene3D" id="1.10.720.160">
    <property type="match status" value="1"/>
</dbReference>
<dbReference type="STRING" id="692418.SAMN04488029_0845"/>
<reference evidence="1 2" key="1">
    <citation type="submission" date="2017-04" db="EMBL/GenBank/DDBJ databases">
        <authorList>
            <person name="Afonso C.L."/>
            <person name="Miller P.J."/>
            <person name="Scott M.A."/>
            <person name="Spackman E."/>
            <person name="Goraichik I."/>
            <person name="Dimitrov K.M."/>
            <person name="Suarez D.L."/>
            <person name="Swayne D.E."/>
        </authorList>
    </citation>
    <scope>NUCLEOTIDE SEQUENCE [LARGE SCALE GENOMIC DNA]</scope>
    <source>
        <strain evidence="1 2">DSM 26133</strain>
    </source>
</reference>
<proteinExistence type="predicted"/>
<dbReference type="PANTHER" id="PTHR43190">
    <property type="entry name" value="N-ACETYL-D-GLUCOSAMINE KINASE"/>
    <property type="match status" value="1"/>
</dbReference>
<dbReference type="RefSeq" id="WP_084371155.1">
    <property type="nucleotide sequence ID" value="NZ_FWYF01000001.1"/>
</dbReference>